<reference evidence="5" key="1">
    <citation type="submission" date="2022-08" db="EMBL/GenBank/DDBJ databases">
        <authorList>
            <person name="Kallberg Y."/>
            <person name="Tangrot J."/>
            <person name="Rosling A."/>
        </authorList>
    </citation>
    <scope>NUCLEOTIDE SEQUENCE</scope>
    <source>
        <strain evidence="5">Wild A</strain>
    </source>
</reference>
<evidence type="ECO:0000256" key="2">
    <source>
        <dbReference type="PROSITE-ProRule" id="PRU00117"/>
    </source>
</evidence>
<protein>
    <submittedName>
        <fullName evidence="5">734_t:CDS:1</fullName>
    </submittedName>
</protein>
<feature type="region of interest" description="Disordered" evidence="3">
    <location>
        <begin position="783"/>
        <end position="843"/>
    </location>
</feature>
<sequence length="1190" mass="129161">MEQQAPPEDTTQTSEEVLIYKSTTQEQTEVKTSNPKDTKVMQTSDVESNESGGDIIAIVKPPPSTGNVPPVQADEEDNMNDIPGIRVSMATIVELPPLEEQQRLSDENIPPVSEKVIDEIFSSIITLPEELQQAQPSEVPNQLAIEQSSPQVTEITETIVTSETSEEPLAVNVTNETGVINEIDEPIVVETVETVSTSETTMTAEPTVITDNTEQQPVVIVTESVNETSDDVQNNAQNIHSSSTAQDMQAIQEVQISQSSSTAQDMQAIQEVQISQSSSTAQDMQAIHEVQISQSSPIIHDVQSNPIVQDNQNVQNDQNVSIVQDVPPAVHEVQSAQDVQIAQNSLIVQDEQSVQVIQTTQNVQILQNEQNIQKVPDVQSVPFVQDVQNVQNDPNVQNSQVFQGMQGAQQPMIIDQDHPEQQKTEQVTNETDQVSPEVATSMEVPPQQSSIQVISDATTEITTVAPTGDDVQQMETSSAAVNVNAFDYEDAIKKAHAIAAKLLNNEGVAVVQNQQIIPTSNAQQGVKRLHEESYNPHNPHNPHVSTKDNRDDYRDDYRRDSYTRRDRGRYDDYGRDSKRAAYDGGSSRQEYDGGGRHRYGLGSEERRSHHGSHYGPGDSRGTGHEEFKVPNAVVGLVIGRGGENLKRIEKTTGARIQFSQDQPPDVVERRVTITGQPDDVKTARAMIQQLVEDASNGTLTSRRDSHSSSGNRSTITIHIPVNKVGVVIGRGGETIRDLQDRSGARINVTPDSAASPQSNDRPVTLIGDETAVQRAKALIDEIVNTGESSSDRNHPKDYRSNNYGNNYNNTDNNHHGNGYNGGHYGSNHGQYNHHSGKSSQDSITIQVPNDSVGLIIGKGGETVRALQQQSGAKIQIEPVHGVPPVDRNVQIIGTAENIAIAKSLILEKAASGNRERQSRHNNDQGRNDYGSSGYQQSGYQQSGYQQSGYQQSGYQQGNYQQSSYPQSSYSPSSGTSNDYGQSTASGYPSANTYGVAGQQPQTAYSQYNQYGTAQTATPYNQYPTQTQYGAYGQTTQYSQSTTGQPVGQPTIQPVIQPVIQAVNNQPTGQPSVQPQVGYYSTQTTTMDPNKIGSGNEIKTDVQAVSATPNYAYQQYGYNYGTPTSNQYPTVATGQIQTATVSQAAGGYPLLGATATAYGTPTAINTGTTSNSATPGSDQTNLQTAYSGYYG</sequence>
<dbReference type="SMART" id="SM00322">
    <property type="entry name" value="KH"/>
    <property type="match status" value="3"/>
</dbReference>
<feature type="compositionally biased region" description="Polar residues" evidence="3">
    <location>
        <begin position="40"/>
        <end position="51"/>
    </location>
</feature>
<feature type="domain" description="K Homology" evidence="4">
    <location>
        <begin position="711"/>
        <end position="784"/>
    </location>
</feature>
<dbReference type="SUPFAM" id="SSF54791">
    <property type="entry name" value="Eukaryotic type KH-domain (KH-domain type I)"/>
    <property type="match status" value="3"/>
</dbReference>
<dbReference type="OrthoDB" id="5204190at2759"/>
<feature type="domain" description="K Homology" evidence="4">
    <location>
        <begin position="621"/>
        <end position="692"/>
    </location>
</feature>
<proteinExistence type="predicted"/>
<evidence type="ECO:0000313" key="5">
    <source>
        <dbReference type="EMBL" id="CAI2177708.1"/>
    </source>
</evidence>
<evidence type="ECO:0000259" key="4">
    <source>
        <dbReference type="SMART" id="SM00322"/>
    </source>
</evidence>
<gene>
    <name evidence="5" type="ORF">FWILDA_LOCUS8220</name>
</gene>
<keyword evidence="2" id="KW-0694">RNA-binding</keyword>
<evidence type="ECO:0000256" key="1">
    <source>
        <dbReference type="ARBA" id="ARBA00022737"/>
    </source>
</evidence>
<name>A0A9W4SQC4_9GLOM</name>
<feature type="compositionally biased region" description="Polar residues" evidence="3">
    <location>
        <begin position="975"/>
        <end position="985"/>
    </location>
</feature>
<dbReference type="Pfam" id="PF00013">
    <property type="entry name" value="KH_1"/>
    <property type="match status" value="3"/>
</dbReference>
<accession>A0A9W4SQC4</accession>
<feature type="region of interest" description="Disordered" evidence="3">
    <location>
        <begin position="738"/>
        <end position="763"/>
    </location>
</feature>
<keyword evidence="6" id="KW-1185">Reference proteome</keyword>
<dbReference type="InterPro" id="IPR036612">
    <property type="entry name" value="KH_dom_type_1_sf"/>
</dbReference>
<dbReference type="InterPro" id="IPR004088">
    <property type="entry name" value="KH_dom_type_1"/>
</dbReference>
<feature type="compositionally biased region" description="Basic and acidic residues" evidence="3">
    <location>
        <begin position="913"/>
        <end position="926"/>
    </location>
</feature>
<evidence type="ECO:0000313" key="6">
    <source>
        <dbReference type="Proteomes" id="UP001153678"/>
    </source>
</evidence>
<dbReference type="EMBL" id="CAMKVN010001718">
    <property type="protein sequence ID" value="CAI2177708.1"/>
    <property type="molecule type" value="Genomic_DNA"/>
</dbReference>
<dbReference type="InterPro" id="IPR004087">
    <property type="entry name" value="KH_dom"/>
</dbReference>
<dbReference type="PANTHER" id="PTHR10288">
    <property type="entry name" value="KH DOMAIN CONTAINING RNA BINDING PROTEIN"/>
    <property type="match status" value="1"/>
</dbReference>
<feature type="region of interest" description="Disordered" evidence="3">
    <location>
        <begin position="911"/>
        <end position="985"/>
    </location>
</feature>
<feature type="compositionally biased region" description="Basic and acidic residues" evidence="3">
    <location>
        <begin position="545"/>
        <end position="581"/>
    </location>
</feature>
<feature type="region of interest" description="Disordered" evidence="3">
    <location>
        <begin position="521"/>
        <end position="627"/>
    </location>
</feature>
<keyword evidence="1" id="KW-0677">Repeat</keyword>
<feature type="compositionally biased region" description="Basic and acidic residues" evidence="3">
    <location>
        <begin position="789"/>
        <end position="799"/>
    </location>
</feature>
<dbReference type="AlphaFoldDB" id="A0A9W4SQC4"/>
<feature type="compositionally biased region" description="Polar residues" evidence="3">
    <location>
        <begin position="749"/>
        <end position="761"/>
    </location>
</feature>
<feature type="domain" description="K Homology" evidence="4">
    <location>
        <begin position="839"/>
        <end position="910"/>
    </location>
</feature>
<feature type="compositionally biased region" description="Low complexity" evidence="3">
    <location>
        <begin position="929"/>
        <end position="974"/>
    </location>
</feature>
<organism evidence="5 6">
    <name type="scientific">Funneliformis geosporum</name>
    <dbReference type="NCBI Taxonomy" id="1117311"/>
    <lineage>
        <taxon>Eukaryota</taxon>
        <taxon>Fungi</taxon>
        <taxon>Fungi incertae sedis</taxon>
        <taxon>Mucoromycota</taxon>
        <taxon>Glomeromycotina</taxon>
        <taxon>Glomeromycetes</taxon>
        <taxon>Glomerales</taxon>
        <taxon>Glomeraceae</taxon>
        <taxon>Funneliformis</taxon>
    </lineage>
</organism>
<dbReference type="GO" id="GO:0003723">
    <property type="term" value="F:RNA binding"/>
    <property type="evidence" value="ECO:0007669"/>
    <property type="project" value="UniProtKB-UniRule"/>
</dbReference>
<dbReference type="Gene3D" id="3.30.1370.10">
    <property type="entry name" value="K Homology domain, type 1"/>
    <property type="match status" value="3"/>
</dbReference>
<dbReference type="PROSITE" id="PS50084">
    <property type="entry name" value="KH_TYPE_1"/>
    <property type="match status" value="3"/>
</dbReference>
<comment type="caution">
    <text evidence="5">The sequence shown here is derived from an EMBL/GenBank/DDBJ whole genome shotgun (WGS) entry which is preliminary data.</text>
</comment>
<dbReference type="Proteomes" id="UP001153678">
    <property type="component" value="Unassembled WGS sequence"/>
</dbReference>
<feature type="compositionally biased region" description="Low complexity" evidence="3">
    <location>
        <begin position="801"/>
        <end position="817"/>
    </location>
</feature>
<evidence type="ECO:0000256" key="3">
    <source>
        <dbReference type="SAM" id="MobiDB-lite"/>
    </source>
</evidence>
<feature type="compositionally biased region" description="Polar residues" evidence="3">
    <location>
        <begin position="1"/>
        <end position="33"/>
    </location>
</feature>
<feature type="region of interest" description="Disordered" evidence="3">
    <location>
        <begin position="1"/>
        <end position="67"/>
    </location>
</feature>
<feature type="region of interest" description="Disordered" evidence="3">
    <location>
        <begin position="1166"/>
        <end position="1190"/>
    </location>
</feature>